<proteinExistence type="predicted"/>
<reference evidence="5" key="1">
    <citation type="submission" date="2025-08" db="UniProtKB">
        <authorList>
            <consortium name="RefSeq"/>
        </authorList>
    </citation>
    <scope>IDENTIFICATION</scope>
</reference>
<dbReference type="AlphaFoldDB" id="A0A6P3XB61"/>
<keyword evidence="4" id="KW-1185">Reference proteome</keyword>
<feature type="transmembrane region" description="Helical" evidence="2">
    <location>
        <begin position="240"/>
        <end position="257"/>
    </location>
</feature>
<evidence type="ECO:0000256" key="1">
    <source>
        <dbReference type="SAM" id="MobiDB-lite"/>
    </source>
</evidence>
<keyword evidence="2" id="KW-0472">Membrane</keyword>
<sequence length="266" mass="30798">MQLRVIFLLLTFSGCVFGRAAISTKSKLLRFKNNDVHSLEKRDVYYDTDFQPEPFDVEFQGNEGVEREEVPDMYTDTDTNSINREENQSGNNDEVTTAQPNKNDESSSEINSNSNSDSSSESNKSNESQSSSESKSDNTNNKNQVQCGHKNNNSKSIFFISRITRLISSIKLFMIHNFKVYVVYNIYAVIKKIFNAIKSIYCKIYIIWIKFYSTVKSKLFFLPFALMEKMIYITTIIPRYFFNLMINLICNIFTKFLPLSSMKKLT</sequence>
<gene>
    <name evidence="5" type="primary">LOC106744975</name>
</gene>
<feature type="chain" id="PRO_5028289002" evidence="3">
    <location>
        <begin position="19"/>
        <end position="266"/>
    </location>
</feature>
<name>A0A6P3XB61_DINQU</name>
<evidence type="ECO:0000313" key="5">
    <source>
        <dbReference type="RefSeq" id="XP_014475651.1"/>
    </source>
</evidence>
<keyword evidence="2" id="KW-1133">Transmembrane helix</keyword>
<feature type="region of interest" description="Disordered" evidence="1">
    <location>
        <begin position="52"/>
        <end position="149"/>
    </location>
</feature>
<dbReference type="Proteomes" id="UP000515204">
    <property type="component" value="Unplaced"/>
</dbReference>
<evidence type="ECO:0000256" key="2">
    <source>
        <dbReference type="SAM" id="Phobius"/>
    </source>
</evidence>
<dbReference type="GeneID" id="106744975"/>
<protein>
    <submittedName>
        <fullName evidence="5">Cap-specific mRNA (Nucleoside-2'-O-)-methyltransferase 1-like</fullName>
    </submittedName>
</protein>
<dbReference type="PROSITE" id="PS51257">
    <property type="entry name" value="PROKAR_LIPOPROTEIN"/>
    <property type="match status" value="1"/>
</dbReference>
<feature type="compositionally biased region" description="Polar residues" evidence="1">
    <location>
        <begin position="76"/>
        <end position="100"/>
    </location>
</feature>
<organism evidence="4 5">
    <name type="scientific">Dinoponera quadriceps</name>
    <name type="common">South American ant</name>
    <dbReference type="NCBI Taxonomy" id="609295"/>
    <lineage>
        <taxon>Eukaryota</taxon>
        <taxon>Metazoa</taxon>
        <taxon>Ecdysozoa</taxon>
        <taxon>Arthropoda</taxon>
        <taxon>Hexapoda</taxon>
        <taxon>Insecta</taxon>
        <taxon>Pterygota</taxon>
        <taxon>Neoptera</taxon>
        <taxon>Endopterygota</taxon>
        <taxon>Hymenoptera</taxon>
        <taxon>Apocrita</taxon>
        <taxon>Aculeata</taxon>
        <taxon>Formicoidea</taxon>
        <taxon>Formicidae</taxon>
        <taxon>Ponerinae</taxon>
        <taxon>Ponerini</taxon>
        <taxon>Dinoponera</taxon>
    </lineage>
</organism>
<feature type="signal peptide" evidence="3">
    <location>
        <begin position="1"/>
        <end position="18"/>
    </location>
</feature>
<keyword evidence="3" id="KW-0732">Signal</keyword>
<dbReference type="KEGG" id="dqu:106744975"/>
<evidence type="ECO:0000256" key="3">
    <source>
        <dbReference type="SAM" id="SignalP"/>
    </source>
</evidence>
<evidence type="ECO:0000313" key="4">
    <source>
        <dbReference type="Proteomes" id="UP000515204"/>
    </source>
</evidence>
<feature type="compositionally biased region" description="Low complexity" evidence="1">
    <location>
        <begin position="108"/>
        <end position="143"/>
    </location>
</feature>
<keyword evidence="2" id="KW-0812">Transmembrane</keyword>
<accession>A0A6P3XB61</accession>
<dbReference type="RefSeq" id="XP_014475651.1">
    <property type="nucleotide sequence ID" value="XM_014620165.1"/>
</dbReference>